<protein>
    <submittedName>
        <fullName evidence="1">Uncharacterized protein</fullName>
    </submittedName>
</protein>
<dbReference type="EMBL" id="CP011390">
    <property type="protein sequence ID" value="ANE52399.1"/>
    <property type="molecule type" value="Genomic_DNA"/>
</dbReference>
<name>A0A172TZ65_9BACT</name>
<reference evidence="1 2" key="2">
    <citation type="journal article" date="2016" name="Int. J. Syst. Evol. Microbiol.">
        <title>Flavisolibacter tropicus sp. nov., isolated from tropical soil.</title>
        <authorList>
            <person name="Lee J.J."/>
            <person name="Kang M.S."/>
            <person name="Kim G.S."/>
            <person name="Lee C.S."/>
            <person name="Lim S."/>
            <person name="Lee J."/>
            <person name="Roh S.H."/>
            <person name="Kang H."/>
            <person name="Ha J.M."/>
            <person name="Bae S."/>
            <person name="Jung H.Y."/>
            <person name="Kim M.K."/>
        </authorList>
    </citation>
    <scope>NUCLEOTIDE SEQUENCE [LARGE SCALE GENOMIC DNA]</scope>
    <source>
        <strain evidence="1 2">LCS9</strain>
    </source>
</reference>
<dbReference type="AlphaFoldDB" id="A0A172TZ65"/>
<dbReference type="OrthoDB" id="1113830at2"/>
<dbReference type="Proteomes" id="UP000077177">
    <property type="component" value="Chromosome"/>
</dbReference>
<gene>
    <name evidence="1" type="ORF">SY85_19845</name>
</gene>
<evidence type="ECO:0000313" key="1">
    <source>
        <dbReference type="EMBL" id="ANE52399.1"/>
    </source>
</evidence>
<dbReference type="RefSeq" id="WP_066406818.1">
    <property type="nucleotide sequence ID" value="NZ_CP011390.1"/>
</dbReference>
<sequence length="371" mass="42551">MNLCIFRKKPVILRFYILLIVLVGSTGIQAQKDYKWEREHPGALLKPKADPVAGFRATSIFDVLNQIPLLNKPRGFEVREGASARLHGKIYKGYLMVGLPLYYRWGNGPLEKQGEYYMANIYINDREELRNIYSFLLSEETDKLNLPPIFTDTFAVSYQTINGYSVGVSRSRVNQNLYILNPRKRPCFIPTTKEQFIKLWIGKLGLDIAKEKGNMEETKGFLKDVKGNAEAEANMRQTIKLSELWLDFLVEKKKRYEQKLASLTAAEKQAPAYCAMPKDMAVLQKKGFYVNKVTGDLPNELADGIEAESTSPVFQFNPDFFDPKLPKTAFQLIVIKDGFRQGWNEGPLMPLVQEDFFPKIDFKLLEALMYK</sequence>
<proteinExistence type="predicted"/>
<dbReference type="STRING" id="1492898.SY85_19845"/>
<reference evidence="2" key="1">
    <citation type="submission" date="2015-01" db="EMBL/GenBank/DDBJ databases">
        <title>Flavisolibacter sp./LCS9/ whole genome sequencing.</title>
        <authorList>
            <person name="Kim M.K."/>
            <person name="Srinivasan S."/>
            <person name="Lee J.-J."/>
        </authorList>
    </citation>
    <scope>NUCLEOTIDE SEQUENCE [LARGE SCALE GENOMIC DNA]</scope>
    <source>
        <strain evidence="2">LCS9</strain>
    </source>
</reference>
<keyword evidence="2" id="KW-1185">Reference proteome</keyword>
<organism evidence="1 2">
    <name type="scientific">Flavisolibacter tropicus</name>
    <dbReference type="NCBI Taxonomy" id="1492898"/>
    <lineage>
        <taxon>Bacteria</taxon>
        <taxon>Pseudomonadati</taxon>
        <taxon>Bacteroidota</taxon>
        <taxon>Chitinophagia</taxon>
        <taxon>Chitinophagales</taxon>
        <taxon>Chitinophagaceae</taxon>
        <taxon>Flavisolibacter</taxon>
    </lineage>
</organism>
<accession>A0A172TZ65</accession>
<evidence type="ECO:0000313" key="2">
    <source>
        <dbReference type="Proteomes" id="UP000077177"/>
    </source>
</evidence>
<dbReference type="KEGG" id="fla:SY85_19845"/>